<feature type="domain" description="Helicase C-terminal" evidence="7">
    <location>
        <begin position="1161"/>
        <end position="1332"/>
    </location>
</feature>
<comment type="caution">
    <text evidence="8">The sequence shown here is derived from an EMBL/GenBank/DDBJ whole genome shotgun (WGS) entry which is preliminary data.</text>
</comment>
<feature type="compositionally biased region" description="Basic and acidic residues" evidence="5">
    <location>
        <begin position="1156"/>
        <end position="1165"/>
    </location>
</feature>
<feature type="compositionally biased region" description="Acidic residues" evidence="5">
    <location>
        <begin position="1690"/>
        <end position="1701"/>
    </location>
</feature>
<dbReference type="CDD" id="cd18795">
    <property type="entry name" value="SF2_C_Ski2"/>
    <property type="match status" value="1"/>
</dbReference>
<feature type="domain" description="Helicase ATP-binding" evidence="6">
    <location>
        <begin position="739"/>
        <end position="909"/>
    </location>
</feature>
<dbReference type="FunFam" id="3.40.50.300:FF:001039">
    <property type="entry name" value="ATP-dependent RNA helicase DDX60"/>
    <property type="match status" value="1"/>
</dbReference>
<dbReference type="SMART" id="SM00490">
    <property type="entry name" value="HELICc"/>
    <property type="match status" value="1"/>
</dbReference>
<keyword evidence="3 8" id="KW-0347">Helicase</keyword>
<feature type="compositionally biased region" description="Basic residues" evidence="5">
    <location>
        <begin position="1135"/>
        <end position="1146"/>
    </location>
</feature>
<protein>
    <submittedName>
        <fullName evidence="8">Helicase</fullName>
    </submittedName>
</protein>
<evidence type="ECO:0000256" key="5">
    <source>
        <dbReference type="SAM" id="MobiDB-lite"/>
    </source>
</evidence>
<dbReference type="InterPro" id="IPR001650">
    <property type="entry name" value="Helicase_C-like"/>
</dbReference>
<keyword evidence="2" id="KW-0378">Hydrolase</keyword>
<dbReference type="PANTHER" id="PTHR44533:SF4">
    <property type="entry name" value="DEAD_H RNA HELICASE, PUTATIVE-RELATED"/>
    <property type="match status" value="1"/>
</dbReference>
<dbReference type="EMBL" id="WWBZ02000016">
    <property type="protein sequence ID" value="KAF4310122.1"/>
    <property type="molecule type" value="Genomic_DNA"/>
</dbReference>
<evidence type="ECO:0000313" key="8">
    <source>
        <dbReference type="EMBL" id="KAF4310122.1"/>
    </source>
</evidence>
<dbReference type="SUPFAM" id="SSF52540">
    <property type="entry name" value="P-loop containing nucleoside triphosphate hydrolases"/>
    <property type="match status" value="1"/>
</dbReference>
<dbReference type="Pfam" id="PF00270">
    <property type="entry name" value="DEAD"/>
    <property type="match status" value="1"/>
</dbReference>
<dbReference type="PROSITE" id="PS51192">
    <property type="entry name" value="HELICASE_ATP_BIND_1"/>
    <property type="match status" value="1"/>
</dbReference>
<evidence type="ECO:0000313" key="9">
    <source>
        <dbReference type="Proteomes" id="UP000572817"/>
    </source>
</evidence>
<dbReference type="GO" id="GO:0005737">
    <property type="term" value="C:cytoplasm"/>
    <property type="evidence" value="ECO:0007669"/>
    <property type="project" value="TreeGrafter"/>
</dbReference>
<dbReference type="InterPro" id="IPR027417">
    <property type="entry name" value="P-loop_NTPase"/>
</dbReference>
<dbReference type="Gene3D" id="3.40.50.300">
    <property type="entry name" value="P-loop containing nucleotide triphosphate hydrolases"/>
    <property type="match status" value="2"/>
</dbReference>
<dbReference type="PANTHER" id="PTHR44533">
    <property type="entry name" value="DEAD/H RNA HELICASE, PUTATIVE-RELATED"/>
    <property type="match status" value="1"/>
</dbReference>
<evidence type="ECO:0000259" key="7">
    <source>
        <dbReference type="PROSITE" id="PS51194"/>
    </source>
</evidence>
<feature type="region of interest" description="Disordered" evidence="5">
    <location>
        <begin position="511"/>
        <end position="544"/>
    </location>
</feature>
<dbReference type="InterPro" id="IPR059032">
    <property type="entry name" value="WHD_DDX60"/>
</dbReference>
<evidence type="ECO:0000259" key="6">
    <source>
        <dbReference type="PROSITE" id="PS51192"/>
    </source>
</evidence>
<dbReference type="Pfam" id="PF23002">
    <property type="entry name" value="PIN-like_DDX60"/>
    <property type="match status" value="1"/>
</dbReference>
<accession>A0A8H4NCC3</accession>
<feature type="region of interest" description="Disordered" evidence="5">
    <location>
        <begin position="1135"/>
        <end position="1165"/>
    </location>
</feature>
<dbReference type="GO" id="GO:0016787">
    <property type="term" value="F:hydrolase activity"/>
    <property type="evidence" value="ECO:0007669"/>
    <property type="project" value="UniProtKB-KW"/>
</dbReference>
<keyword evidence="9" id="KW-1185">Reference proteome</keyword>
<name>A0A8H4NCC3_9PEZI</name>
<dbReference type="InterPro" id="IPR011545">
    <property type="entry name" value="DEAD/DEAH_box_helicase_dom"/>
</dbReference>
<proteinExistence type="predicted"/>
<dbReference type="InterPro" id="IPR014001">
    <property type="entry name" value="Helicase_ATP-bd"/>
</dbReference>
<dbReference type="OrthoDB" id="2320933at2759"/>
<dbReference type="GO" id="GO:0004386">
    <property type="term" value="F:helicase activity"/>
    <property type="evidence" value="ECO:0007669"/>
    <property type="project" value="UniProtKB-KW"/>
</dbReference>
<keyword evidence="4" id="KW-0067">ATP-binding</keyword>
<evidence type="ECO:0000256" key="4">
    <source>
        <dbReference type="ARBA" id="ARBA00022840"/>
    </source>
</evidence>
<dbReference type="SMART" id="SM00487">
    <property type="entry name" value="DEXDc"/>
    <property type="match status" value="1"/>
</dbReference>
<organism evidence="8 9">
    <name type="scientific">Botryosphaeria dothidea</name>
    <dbReference type="NCBI Taxonomy" id="55169"/>
    <lineage>
        <taxon>Eukaryota</taxon>
        <taxon>Fungi</taxon>
        <taxon>Dikarya</taxon>
        <taxon>Ascomycota</taxon>
        <taxon>Pezizomycotina</taxon>
        <taxon>Dothideomycetes</taxon>
        <taxon>Dothideomycetes incertae sedis</taxon>
        <taxon>Botryosphaeriales</taxon>
        <taxon>Botryosphaeriaceae</taxon>
        <taxon>Botryosphaeria</taxon>
    </lineage>
</organism>
<evidence type="ECO:0000256" key="1">
    <source>
        <dbReference type="ARBA" id="ARBA00022741"/>
    </source>
</evidence>
<feature type="region of interest" description="Disordered" evidence="5">
    <location>
        <begin position="1686"/>
        <end position="1727"/>
    </location>
</feature>
<evidence type="ECO:0000256" key="3">
    <source>
        <dbReference type="ARBA" id="ARBA00022806"/>
    </source>
</evidence>
<dbReference type="InterPro" id="IPR052431">
    <property type="entry name" value="SKI2_subfamily_helicases"/>
</dbReference>
<dbReference type="InterPro" id="IPR055124">
    <property type="entry name" value="PIN-like_DDX60"/>
</dbReference>
<dbReference type="Pfam" id="PF26076">
    <property type="entry name" value="WHD_DDX60"/>
    <property type="match status" value="1"/>
</dbReference>
<dbReference type="GO" id="GO:0005524">
    <property type="term" value="F:ATP binding"/>
    <property type="evidence" value="ECO:0007669"/>
    <property type="project" value="UniProtKB-KW"/>
</dbReference>
<dbReference type="PROSITE" id="PS51194">
    <property type="entry name" value="HELICASE_CTER"/>
    <property type="match status" value="1"/>
</dbReference>
<reference evidence="8" key="1">
    <citation type="submission" date="2020-04" db="EMBL/GenBank/DDBJ databases">
        <title>Genome Assembly and Annotation of Botryosphaeria dothidea sdau 11-99, a Latent Pathogen of Apple Fruit Ring Rot in China.</title>
        <authorList>
            <person name="Yu C."/>
            <person name="Diao Y."/>
            <person name="Lu Q."/>
            <person name="Zhao J."/>
            <person name="Cui S."/>
            <person name="Peng C."/>
            <person name="He B."/>
            <person name="Liu H."/>
        </authorList>
    </citation>
    <scope>NUCLEOTIDE SEQUENCE [LARGE SCALE GENOMIC DNA]</scope>
    <source>
        <strain evidence="8">Sdau11-99</strain>
    </source>
</reference>
<feature type="compositionally biased region" description="Basic and acidic residues" evidence="5">
    <location>
        <begin position="513"/>
        <end position="525"/>
    </location>
</feature>
<evidence type="ECO:0000256" key="2">
    <source>
        <dbReference type="ARBA" id="ARBA00022801"/>
    </source>
</evidence>
<feature type="region of interest" description="Disordered" evidence="5">
    <location>
        <begin position="1641"/>
        <end position="1660"/>
    </location>
</feature>
<gene>
    <name evidence="8" type="ORF">GTA08_BOTSDO02280</name>
</gene>
<sequence length="1752" mass="196206">MGSNTTPPGCGDVYSTLLSRRVDLIGDYAGNEPFLLDGDSLLLHCFADERLDFQDGFQLLHAVWLVERFLRNLLHRKCNFDIVFFEDHESLCAPSHAGEDDRPKYLLARAVILRHLQAFTTDASCPFNVIVFPSLQTASFKACLSQKGYIFIMMNDGAADDCRCSLHHQDKSALRLNIGAVIGHGCSVALINGIEWRDTKAITDVIEGSARMINFTQPASQATERREKIPFTDLFDHDKCHILLKRHELSEEPISERLYLAAATAGILLGMDDISRGHVAAFLAHTAMQDQFRLAARPYAAAEAEIEDSQAFLHRFADVSRGIMHSSSWQEFLSKAQPKVDIGDLIDGRLFRTVLHDQNLIHQLSQESRKTFCDLMSLVSQLASQQEIPTNVWDKSVSHQNSAQSSQPHRKLLPFTDKVFDKHLETIKLDVDEEATQRYTVDNSRIFREVTHWHNSKRPLNRKAIIVAKDRSAFYARRRDQRFMAEMMAYAASLTNAVGKVLEPETIVIQDTKPSDKHSSQDSKQHKQPSKPAGGKGKQKNKKQEMLDKIAADKERKEVENNSKVLAAWHSVCRDIEKAQQPAVCHAKALQYLNSLPTSKYDVIRTEVELYALSCLLQLWKLSMTANPKSPNYGLAARIWDSVARLKNIPGITTTMALKIRQTIDALELPFSFGNGDSPDRKLPFEFALGPAKTASLSIPLPSKEFQLMHCGPYFDRKMDSAPDDRVPFLPDGWQRKVLDVIDSEKSLFVVAPTSAGKTFISFYAMKKVLEDSNEGVLVYVAPTKALVNQIAAEIQARFSKFYKHAGKSVWGIHTRDYRVNNATGCQVLVTVPHILQTMLLAPANANSWSCRIKRIVFDEVHCIGQADDGIVWEQLLLLAPCPIIALSATVGNPQEFYNWLASAQKASGIDLVMVHHPHRYSELRKFIYVPPKEFKFSQLPVAPIVARIGLDKDENFRFVHPASSLVNRSRGIPDDFSLEARDCYTLWKSMKSHESETHKVPASLNPEVALPEVITQADIIKWTHSLKQLLKNWMDDDASPFADVINELGHEVYDLEAQGDTHLDLENLTESVMPLLYHLQEQSALPAILFNYDRTNCEAICQHILSQLKKAEEEWKETSPVWAKKMAGWEAWKKNRKGASKKGPAKKSSNAQEDGMGKADLEREAASMEADSWESFDPNAPIDGFHFTDRTKLMQSQLEEYADELRWRGVPDSLIEALSRGVGVHHAGMNRKYRHVVELLFRRGYLRVIVATGTLALGINMPCKTVVFCGDSIFLTALNFRQAAGRAGRRGFDVLGNVVFHGIPVSKVRQLLSSRLPDLTGHFPITTTLVLRLSTLLSESKYSAFATRSVDALLSQPRLYLGGEENRMTVLHHLRFSIEYLRRQFLLDQSGQPLNFAGCVSHLYYTENSNFAFHALLKEGYFHHLCAGIRRNPQSTERITRTLMLVLAHIFGRVFCRQVDQEFIEEVIKNSPSSVFLPPLPDDAAAILQGHNKETLDIFSNYVRTFAEQHIAEDDCTLPLSGVKFGGADDNGAVVPQVRSHFVALSGHGDEFSSVSELCSTVRTGIFLEEAVIPHVSLDPELPLNAYLLDFFKHGDITALVEANKIKKGEVWFVLNDFSMVLATIITSLTNFVAQGAEGDEDGLGAVGDGDAREEQLEDGLCEAEAPKEPEKALPVQVKKAKKQVVAESWDDGSEDEDTDGGEKDAADGSSDWDAKTPGWEDGGEGNLLDVLEAFKKLAEEFNEKFKATWS</sequence>
<dbReference type="Pfam" id="PF00271">
    <property type="entry name" value="Helicase_C"/>
    <property type="match status" value="1"/>
</dbReference>
<dbReference type="CDD" id="cd18025">
    <property type="entry name" value="DEXHc_DDX60"/>
    <property type="match status" value="1"/>
</dbReference>
<dbReference type="Proteomes" id="UP000572817">
    <property type="component" value="Unassembled WGS sequence"/>
</dbReference>
<keyword evidence="1" id="KW-0547">Nucleotide-binding</keyword>
<dbReference type="GO" id="GO:0003676">
    <property type="term" value="F:nucleic acid binding"/>
    <property type="evidence" value="ECO:0007669"/>
    <property type="project" value="InterPro"/>
</dbReference>